<comment type="caution">
    <text evidence="2">The sequence shown here is derived from an EMBL/GenBank/DDBJ whole genome shotgun (WGS) entry which is preliminary data.</text>
</comment>
<keyword evidence="3" id="KW-1185">Reference proteome</keyword>
<dbReference type="PANTHER" id="PTHR47326:SF1">
    <property type="entry name" value="HTH PSQ-TYPE DOMAIN-CONTAINING PROTEIN"/>
    <property type="match status" value="1"/>
</dbReference>
<evidence type="ECO:0008006" key="4">
    <source>
        <dbReference type="Google" id="ProtNLM"/>
    </source>
</evidence>
<evidence type="ECO:0000313" key="1">
    <source>
        <dbReference type="EMBL" id="CAF2243458.1"/>
    </source>
</evidence>
<dbReference type="Proteomes" id="UP000663866">
    <property type="component" value="Unassembled WGS sequence"/>
</dbReference>
<dbReference type="GO" id="GO:0003676">
    <property type="term" value="F:nucleic acid binding"/>
    <property type="evidence" value="ECO:0007669"/>
    <property type="project" value="InterPro"/>
</dbReference>
<organism evidence="2 3">
    <name type="scientific">Rotaria magnacalcarata</name>
    <dbReference type="NCBI Taxonomy" id="392030"/>
    <lineage>
        <taxon>Eukaryota</taxon>
        <taxon>Metazoa</taxon>
        <taxon>Spiralia</taxon>
        <taxon>Gnathifera</taxon>
        <taxon>Rotifera</taxon>
        <taxon>Eurotatoria</taxon>
        <taxon>Bdelloidea</taxon>
        <taxon>Philodinida</taxon>
        <taxon>Philodinidae</taxon>
        <taxon>Rotaria</taxon>
    </lineage>
</organism>
<protein>
    <recommendedName>
        <fullName evidence="4">Transposase</fullName>
    </recommendedName>
</protein>
<gene>
    <name evidence="2" type="ORF">OVN521_LOCUS33278</name>
    <name evidence="1" type="ORF">WKI299_LOCUS36639</name>
</gene>
<dbReference type="Gene3D" id="3.30.420.10">
    <property type="entry name" value="Ribonuclease H-like superfamily/Ribonuclease H"/>
    <property type="match status" value="1"/>
</dbReference>
<dbReference type="PANTHER" id="PTHR47326">
    <property type="entry name" value="TRANSPOSABLE ELEMENT TC3 TRANSPOSASE-LIKE PROTEIN"/>
    <property type="match status" value="1"/>
</dbReference>
<dbReference type="EMBL" id="CAJNRF010017932">
    <property type="protein sequence ID" value="CAF2243458.1"/>
    <property type="molecule type" value="Genomic_DNA"/>
</dbReference>
<name>A0A820LXP8_9BILA</name>
<dbReference type="AlphaFoldDB" id="A0A820LXP8"/>
<dbReference type="Proteomes" id="UP000663856">
    <property type="component" value="Unassembled WGS sequence"/>
</dbReference>
<sequence length="203" mass="24060">MFTDEKIFTRNGYFNPKNDAVWANNRNDANEYGGIREREKYPVSIMVALGATWNGITVPFFFQRSERLNGKTYLDELLSFYQMEGDRLLEHQNWGFQQDEASCHTDKSVKKWCKKNSSFYFISKDKWPPNSPELNPLDYSIWNSISNSVDHYKVKIINDLRREIEKAMKKIDVNYVQNTISVFLRRVRSVEKHNDELIIDEHC</sequence>
<accession>A0A820LXP8</accession>
<dbReference type="EMBL" id="CAJOBG010033507">
    <property type="protein sequence ID" value="CAF4364367.1"/>
    <property type="molecule type" value="Genomic_DNA"/>
</dbReference>
<proteinExistence type="predicted"/>
<reference evidence="2" key="1">
    <citation type="submission" date="2021-02" db="EMBL/GenBank/DDBJ databases">
        <authorList>
            <person name="Nowell W R."/>
        </authorList>
    </citation>
    <scope>NUCLEOTIDE SEQUENCE</scope>
</reference>
<evidence type="ECO:0000313" key="2">
    <source>
        <dbReference type="EMBL" id="CAF4364367.1"/>
    </source>
</evidence>
<dbReference type="InterPro" id="IPR036397">
    <property type="entry name" value="RNaseH_sf"/>
</dbReference>
<evidence type="ECO:0000313" key="3">
    <source>
        <dbReference type="Proteomes" id="UP000663866"/>
    </source>
</evidence>